<accession>A0ABS0L8G7</accession>
<feature type="coiled-coil region" evidence="1">
    <location>
        <begin position="270"/>
        <end position="304"/>
    </location>
</feature>
<gene>
    <name evidence="4" type="ORF">I5L79_21825</name>
</gene>
<evidence type="ECO:0000313" key="5">
    <source>
        <dbReference type="Proteomes" id="UP000601099"/>
    </source>
</evidence>
<protein>
    <submittedName>
        <fullName evidence="4">AAA family ATPase</fullName>
    </submittedName>
</protein>
<comment type="caution">
    <text evidence="4">The sequence shown here is derived from an EMBL/GenBank/DDBJ whole genome shotgun (WGS) entry which is preliminary data.</text>
</comment>
<proteinExistence type="predicted"/>
<dbReference type="Pfam" id="PF13476">
    <property type="entry name" value="AAA_23"/>
    <property type="match status" value="1"/>
</dbReference>
<dbReference type="InterPro" id="IPR027417">
    <property type="entry name" value="P-loop_NTPase"/>
</dbReference>
<dbReference type="Pfam" id="PF13304">
    <property type="entry name" value="AAA_21"/>
    <property type="match status" value="1"/>
</dbReference>
<evidence type="ECO:0000313" key="4">
    <source>
        <dbReference type="EMBL" id="MBG8556200.1"/>
    </source>
</evidence>
<dbReference type="EMBL" id="JADWYK010000021">
    <property type="protein sequence ID" value="MBG8556200.1"/>
    <property type="molecule type" value="Genomic_DNA"/>
</dbReference>
<dbReference type="PANTHER" id="PTHR32182:SF22">
    <property type="entry name" value="ATP-DEPENDENT ENDONUCLEASE, OLD FAMILY-RELATED"/>
    <property type="match status" value="1"/>
</dbReference>
<organism evidence="4 5">
    <name type="scientific">Hymenobacter guriensis</name>
    <dbReference type="NCBI Taxonomy" id="2793065"/>
    <lineage>
        <taxon>Bacteria</taxon>
        <taxon>Pseudomonadati</taxon>
        <taxon>Bacteroidota</taxon>
        <taxon>Cytophagia</taxon>
        <taxon>Cytophagales</taxon>
        <taxon>Hymenobacteraceae</taxon>
        <taxon>Hymenobacter</taxon>
    </lineage>
</organism>
<keyword evidence="1" id="KW-0175">Coiled coil</keyword>
<sequence>MLTRLSVSGFKNLVGVDVRFGPFTCIAGTNGVGKSNLFDAITFLSYLATYPLQEAALMVRDEQNKTGDLRSLFTRTGDEHVAQMSFAAEMIVPMQGTDDLGQTADASISFLRYELVLGYEESSTISTVGRLVLLSERLVHINRGDAARKLGFAHRPDWRNSVIKGRRTAPFISIGAERDHTVIQRHQEGNQGRTWKYSASTLTRTVLSASTAAEASTALLAKQEMQSWRLLQLEPTALRRPDSFMATTRLGSDGSHLPATLYRLARQDGAEHENEHYAQIGNRLNELNEDVKRVRIDRDDKRELLTLEIEDRSGTRHSARALSDGTLRFLALTVIEEDPQLGGVLCLEEPENGIHPARIPAMLELLQDIATDPTIPIGPDNPLRQVIINTHSPAVVQLIPQDCLVIADRISNREGGKTVSRVRFSAVPDTWRVVDNPTASVVQLGKLLDYLNPVPYKIARRAKGERLIDRADIQQLSLFPAASLTPEPHAA</sequence>
<dbReference type="PANTHER" id="PTHR32182">
    <property type="entry name" value="DNA REPLICATION AND REPAIR PROTEIN RECF"/>
    <property type="match status" value="1"/>
</dbReference>
<dbReference type="SUPFAM" id="SSF52540">
    <property type="entry name" value="P-loop containing nucleoside triphosphate hydrolases"/>
    <property type="match status" value="1"/>
</dbReference>
<evidence type="ECO:0000256" key="1">
    <source>
        <dbReference type="SAM" id="Coils"/>
    </source>
</evidence>
<feature type="domain" description="Rad50/SbcC-type AAA" evidence="3">
    <location>
        <begin position="4"/>
        <end position="52"/>
    </location>
</feature>
<dbReference type="InterPro" id="IPR038729">
    <property type="entry name" value="Rad50/SbcC_AAA"/>
</dbReference>
<dbReference type="Gene3D" id="3.40.50.300">
    <property type="entry name" value="P-loop containing nucleotide triphosphate hydrolases"/>
    <property type="match status" value="2"/>
</dbReference>
<dbReference type="RefSeq" id="WP_196957218.1">
    <property type="nucleotide sequence ID" value="NZ_JADWYK010000021.1"/>
</dbReference>
<name>A0ABS0L8G7_9BACT</name>
<feature type="domain" description="ATPase AAA-type core" evidence="2">
    <location>
        <begin position="244"/>
        <end position="396"/>
    </location>
</feature>
<evidence type="ECO:0000259" key="3">
    <source>
        <dbReference type="Pfam" id="PF13476"/>
    </source>
</evidence>
<evidence type="ECO:0000259" key="2">
    <source>
        <dbReference type="Pfam" id="PF13304"/>
    </source>
</evidence>
<dbReference type="InterPro" id="IPR003959">
    <property type="entry name" value="ATPase_AAA_core"/>
</dbReference>
<keyword evidence="5" id="KW-1185">Reference proteome</keyword>
<reference evidence="4 5" key="1">
    <citation type="submission" date="2020-11" db="EMBL/GenBank/DDBJ databases">
        <title>Hymenobacter sp.</title>
        <authorList>
            <person name="Kim M.K."/>
        </authorList>
    </citation>
    <scope>NUCLEOTIDE SEQUENCE [LARGE SCALE GENOMIC DNA]</scope>
    <source>
        <strain evidence="4 5">BT594</strain>
    </source>
</reference>
<dbReference type="Proteomes" id="UP000601099">
    <property type="component" value="Unassembled WGS sequence"/>
</dbReference>